<dbReference type="FunFam" id="3.40.50.720:FF:000084">
    <property type="entry name" value="Short-chain dehydrogenase reductase"/>
    <property type="match status" value="1"/>
</dbReference>
<reference evidence="3 4" key="1">
    <citation type="submission" date="2014-05" db="EMBL/GenBank/DDBJ databases">
        <title>Draft genome sequence of Amycolatopsis rifamycinica DSM 46095.</title>
        <authorList>
            <person name="Lal R."/>
            <person name="Saxena A."/>
            <person name="Kumari R."/>
            <person name="Mukherjee U."/>
            <person name="Singh P."/>
            <person name="Sangwan N."/>
            <person name="Mahato N.K."/>
        </authorList>
    </citation>
    <scope>NUCLEOTIDE SEQUENCE [LARGE SCALE GENOMIC DNA]</scope>
    <source>
        <strain evidence="3 4">DSM 46095</strain>
    </source>
</reference>
<dbReference type="PRINTS" id="PR00081">
    <property type="entry name" value="GDHRDH"/>
</dbReference>
<evidence type="ECO:0000256" key="2">
    <source>
        <dbReference type="ARBA" id="ARBA00023002"/>
    </source>
</evidence>
<dbReference type="Proteomes" id="UP000027345">
    <property type="component" value="Unassembled WGS sequence"/>
</dbReference>
<dbReference type="SUPFAM" id="SSF51735">
    <property type="entry name" value="NAD(P)-binding Rossmann-fold domains"/>
    <property type="match status" value="1"/>
</dbReference>
<dbReference type="OrthoDB" id="9786435at2"/>
<evidence type="ECO:0000313" key="4">
    <source>
        <dbReference type="Proteomes" id="UP000027345"/>
    </source>
</evidence>
<dbReference type="PRINTS" id="PR00080">
    <property type="entry name" value="SDRFAMILY"/>
</dbReference>
<dbReference type="STRING" id="287986.DV20_00395"/>
<dbReference type="AlphaFoldDB" id="A0A066U9U6"/>
<dbReference type="GO" id="GO:0032787">
    <property type="term" value="P:monocarboxylic acid metabolic process"/>
    <property type="evidence" value="ECO:0007669"/>
    <property type="project" value="UniProtKB-ARBA"/>
</dbReference>
<dbReference type="InterPro" id="IPR011294">
    <property type="entry name" value="3-OHbutyrate_DH"/>
</dbReference>
<sequence>MTSDLDGRTALVTGGASGIGLACVRALGAAGAKVHVVDLDGDRAEAAAAEVGGWAHVADLADPASIGALPAEVDVLVNNAGIQHVSPLEDFPPEIFTRIQALMVTAPFLLIRHTLPAMYARGWGRIVNMSSVHGLRASAYKAAYVAAKHGLEGLSKVAALEGAEHGVTSNCVNPGYVRTALVDGQIDAQAAEHDIPREDVVSEVLLKRAAIKKLIEPEDVASLVVWLCSPHAGHITGASIPLDGGWTAA</sequence>
<gene>
    <name evidence="3" type="ORF">DV20_00395</name>
</gene>
<dbReference type="PANTHER" id="PTHR42879:SF2">
    <property type="entry name" value="3-OXOACYL-[ACYL-CARRIER-PROTEIN] REDUCTASE FABG"/>
    <property type="match status" value="1"/>
</dbReference>
<name>A0A066U9U6_9PSEU</name>
<dbReference type="GO" id="GO:0003858">
    <property type="term" value="F:3-hydroxybutyrate dehydrogenase activity"/>
    <property type="evidence" value="ECO:0007669"/>
    <property type="project" value="InterPro"/>
</dbReference>
<comment type="similarity">
    <text evidence="1">Belongs to the short-chain dehydrogenases/reductases (SDR) family.</text>
</comment>
<dbReference type="InterPro" id="IPR020904">
    <property type="entry name" value="Sc_DH/Rdtase_CS"/>
</dbReference>
<proteinExistence type="inferred from homology"/>
<evidence type="ECO:0000256" key="1">
    <source>
        <dbReference type="ARBA" id="ARBA00006484"/>
    </source>
</evidence>
<dbReference type="NCBIfam" id="TIGR01963">
    <property type="entry name" value="PHB_DH"/>
    <property type="match status" value="1"/>
</dbReference>
<dbReference type="eggNOG" id="COG1028">
    <property type="taxonomic scope" value="Bacteria"/>
</dbReference>
<dbReference type="PROSITE" id="PS00061">
    <property type="entry name" value="ADH_SHORT"/>
    <property type="match status" value="1"/>
</dbReference>
<comment type="caution">
    <text evidence="3">The sequence shown here is derived from an EMBL/GenBank/DDBJ whole genome shotgun (WGS) entry which is preliminary data.</text>
</comment>
<organism evidence="3 4">
    <name type="scientific">Amycolatopsis rifamycinica</name>
    <dbReference type="NCBI Taxonomy" id="287986"/>
    <lineage>
        <taxon>Bacteria</taxon>
        <taxon>Bacillati</taxon>
        <taxon>Actinomycetota</taxon>
        <taxon>Actinomycetes</taxon>
        <taxon>Pseudonocardiales</taxon>
        <taxon>Pseudonocardiaceae</taxon>
        <taxon>Amycolatopsis</taxon>
    </lineage>
</organism>
<protein>
    <submittedName>
        <fullName evidence="3">3-hydroxybutyrate dehydrogenase</fullName>
    </submittedName>
</protein>
<dbReference type="Pfam" id="PF13561">
    <property type="entry name" value="adh_short_C2"/>
    <property type="match status" value="1"/>
</dbReference>
<dbReference type="RefSeq" id="WP_043775098.1">
    <property type="nucleotide sequence ID" value="NZ_JMQI01000001.1"/>
</dbReference>
<dbReference type="EMBL" id="JMQI01000001">
    <property type="protein sequence ID" value="KDN24186.1"/>
    <property type="molecule type" value="Genomic_DNA"/>
</dbReference>
<evidence type="ECO:0000313" key="3">
    <source>
        <dbReference type="EMBL" id="KDN24186.1"/>
    </source>
</evidence>
<accession>A0A066U9U6</accession>
<keyword evidence="4" id="KW-1185">Reference proteome</keyword>
<dbReference type="Gene3D" id="3.40.50.720">
    <property type="entry name" value="NAD(P)-binding Rossmann-like Domain"/>
    <property type="match status" value="1"/>
</dbReference>
<dbReference type="InterPro" id="IPR036291">
    <property type="entry name" value="NAD(P)-bd_dom_sf"/>
</dbReference>
<dbReference type="InterPro" id="IPR002347">
    <property type="entry name" value="SDR_fam"/>
</dbReference>
<dbReference type="NCBIfam" id="NF009093">
    <property type="entry name" value="PRK12429.1"/>
    <property type="match status" value="1"/>
</dbReference>
<dbReference type="InterPro" id="IPR050259">
    <property type="entry name" value="SDR"/>
</dbReference>
<keyword evidence="2" id="KW-0560">Oxidoreductase</keyword>
<dbReference type="PANTHER" id="PTHR42879">
    <property type="entry name" value="3-OXOACYL-(ACYL-CARRIER-PROTEIN) REDUCTASE"/>
    <property type="match status" value="1"/>
</dbReference>